<dbReference type="SUPFAM" id="SSF52113">
    <property type="entry name" value="BRCT domain"/>
    <property type="match status" value="1"/>
</dbReference>
<sequence length="46" mass="4926">MSKKTNYVVAGDSPGSKYDKAVELGVPILDEDGFRRLLADGPASRT</sequence>
<reference evidence="5 6" key="2">
    <citation type="submission" date="2015-03" db="EMBL/GenBank/DDBJ databases">
        <authorList>
            <consortium name="Pathogen Informatics"/>
        </authorList>
    </citation>
    <scope>NUCLEOTIDE SEQUENCE [LARGE SCALE GENOMIC DNA]</scope>
    <source>
        <strain evidence="3 7">G09801536</strain>
        <strain evidence="2 6">M09401471</strain>
        <strain evidence="5">N09902308</strain>
    </source>
</reference>
<reference evidence="4" key="1">
    <citation type="submission" date="2015-03" db="EMBL/GenBank/DDBJ databases">
        <authorList>
            <consortium name="Pathogen Informatics"/>
            <person name="Murphy D."/>
        </authorList>
    </citation>
    <scope>NUCLEOTIDE SEQUENCE</scope>
    <source>
        <strain evidence="4">N09902308</strain>
    </source>
</reference>
<dbReference type="Proteomes" id="UP000045842">
    <property type="component" value="Unassembled WGS sequence"/>
</dbReference>
<dbReference type="AlphaFoldDB" id="A0A655FVV3"/>
<evidence type="ECO:0000313" key="2">
    <source>
        <dbReference type="EMBL" id="COW54306.1"/>
    </source>
</evidence>
<keyword evidence="4" id="KW-0436">Ligase</keyword>
<dbReference type="EC" id="6.5.1.2" evidence="4"/>
<dbReference type="Proteomes" id="UP000044938">
    <property type="component" value="Unassembled WGS sequence"/>
</dbReference>
<name>A0A655FVV3_MYCTX</name>
<protein>
    <submittedName>
        <fullName evidence="4">NAD-dependent DNA ligase ligA</fullName>
        <ecNumber evidence="4">6.5.1.2</ecNumber>
    </submittedName>
</protein>
<dbReference type="Pfam" id="PF00533">
    <property type="entry name" value="BRCT"/>
    <property type="match status" value="1"/>
</dbReference>
<dbReference type="EMBL" id="CSAJ01000394">
    <property type="protein sequence ID" value="COW54306.1"/>
    <property type="molecule type" value="Genomic_DNA"/>
</dbReference>
<dbReference type="EMBL" id="CSBK01005040">
    <property type="protein sequence ID" value="CPC34038.1"/>
    <property type="molecule type" value="Genomic_DNA"/>
</dbReference>
<proteinExistence type="predicted"/>
<evidence type="ECO:0000313" key="6">
    <source>
        <dbReference type="Proteomes" id="UP000044938"/>
    </source>
</evidence>
<dbReference type="InterPro" id="IPR036420">
    <property type="entry name" value="BRCT_dom_sf"/>
</dbReference>
<evidence type="ECO:0000313" key="7">
    <source>
        <dbReference type="Proteomes" id="UP000045842"/>
    </source>
</evidence>
<dbReference type="Gene3D" id="3.40.50.10190">
    <property type="entry name" value="BRCT domain"/>
    <property type="match status" value="1"/>
</dbReference>
<feature type="domain" description="BRCT" evidence="1">
    <location>
        <begin position="2"/>
        <end position="37"/>
    </location>
</feature>
<evidence type="ECO:0000313" key="3">
    <source>
        <dbReference type="EMBL" id="COW77924.1"/>
    </source>
</evidence>
<accession>A0A655FVV3</accession>
<organism evidence="4 5">
    <name type="scientific">Mycobacterium tuberculosis</name>
    <dbReference type="NCBI Taxonomy" id="1773"/>
    <lineage>
        <taxon>Bacteria</taxon>
        <taxon>Bacillati</taxon>
        <taxon>Actinomycetota</taxon>
        <taxon>Actinomycetes</taxon>
        <taxon>Mycobacteriales</taxon>
        <taxon>Mycobacteriaceae</taxon>
        <taxon>Mycobacterium</taxon>
        <taxon>Mycobacterium tuberculosis complex</taxon>
    </lineage>
</organism>
<dbReference type="InterPro" id="IPR001357">
    <property type="entry name" value="BRCT_dom"/>
</dbReference>
<evidence type="ECO:0000313" key="4">
    <source>
        <dbReference type="EMBL" id="CPC34038.1"/>
    </source>
</evidence>
<evidence type="ECO:0000313" key="5">
    <source>
        <dbReference type="Proteomes" id="UP000039021"/>
    </source>
</evidence>
<gene>
    <name evidence="4" type="primary">ligA</name>
    <name evidence="3" type="ORF">ERS007679_04294</name>
    <name evidence="2" type="ORF">ERS007720_02828</name>
    <name evidence="4" type="ORF">ERS007739_05668</name>
</gene>
<dbReference type="EMBL" id="CSAD01001034">
    <property type="protein sequence ID" value="COW77924.1"/>
    <property type="molecule type" value="Genomic_DNA"/>
</dbReference>
<evidence type="ECO:0000259" key="1">
    <source>
        <dbReference type="Pfam" id="PF00533"/>
    </source>
</evidence>
<dbReference type="GO" id="GO:0003911">
    <property type="term" value="F:DNA ligase (NAD+) activity"/>
    <property type="evidence" value="ECO:0007669"/>
    <property type="project" value="UniProtKB-EC"/>
</dbReference>
<dbReference type="Proteomes" id="UP000039021">
    <property type="component" value="Unassembled WGS sequence"/>
</dbReference>